<keyword evidence="1" id="KW-0808">Transferase</keyword>
<dbReference type="InterPro" id="IPR029056">
    <property type="entry name" value="Ribokinase-like"/>
</dbReference>
<dbReference type="CDD" id="cd01942">
    <property type="entry name" value="ribokinase_group_A"/>
    <property type="match status" value="1"/>
</dbReference>
<dbReference type="GO" id="GO:0016301">
    <property type="term" value="F:kinase activity"/>
    <property type="evidence" value="ECO:0007669"/>
    <property type="project" value="UniProtKB-KW"/>
</dbReference>
<dbReference type="SUPFAM" id="SSF53613">
    <property type="entry name" value="Ribokinase-like"/>
    <property type="match status" value="1"/>
</dbReference>
<evidence type="ECO:0000256" key="2">
    <source>
        <dbReference type="ARBA" id="ARBA00022777"/>
    </source>
</evidence>
<dbReference type="Gene3D" id="3.40.1190.20">
    <property type="match status" value="1"/>
</dbReference>
<dbReference type="Proteomes" id="UP000183471">
    <property type="component" value="Unassembled WGS sequence"/>
</dbReference>
<reference evidence="4 5" key="1">
    <citation type="submission" date="2016-10" db="EMBL/GenBank/DDBJ databases">
        <authorList>
            <person name="Varghese N."/>
            <person name="Submissions S."/>
        </authorList>
    </citation>
    <scope>NUCLEOTIDE SEQUENCE [LARGE SCALE GENOMIC DNA]</scope>
    <source>
        <strain evidence="4 5">Nl1</strain>
    </source>
</reference>
<accession>A0ABY0T6A3</accession>
<name>A0ABY0T6A3_9PROT</name>
<dbReference type="PANTHER" id="PTHR10584:SF166">
    <property type="entry name" value="RIBOKINASE"/>
    <property type="match status" value="1"/>
</dbReference>
<sequence>MHTLICGSMAYDTIMVFNDHFKNHILPEKIHILNVAFLVPDMRREFGGCAGNIAYNLQMIGGNPLIMATVGDDHQPYASRLSGLALAQTHVRHIDATFTAQAFITTDLADNQITAFHPGAMNFSHENHVSDAKNVSLGIIAPDGRDGMVQHAQEFHEAGIPFVFDPGQGLPMFNGEELLDFIGKADYVAVNDYEGQLLHERTGYPLESLAKLVKGLIVTKGSEGSIIYADSQQIVIPSVKPERLIDPTGCGDAYRAGLLYGLTNEMDWQSTGQLASLMGALKIAQRGGQNHSFSRDEIDQRYFEVFGNRIL</sequence>
<evidence type="ECO:0000313" key="4">
    <source>
        <dbReference type="EMBL" id="SDQ31833.1"/>
    </source>
</evidence>
<evidence type="ECO:0000259" key="3">
    <source>
        <dbReference type="Pfam" id="PF00294"/>
    </source>
</evidence>
<organism evidence="4 5">
    <name type="scientific">Nitrosospira multiformis</name>
    <dbReference type="NCBI Taxonomy" id="1231"/>
    <lineage>
        <taxon>Bacteria</taxon>
        <taxon>Pseudomonadati</taxon>
        <taxon>Pseudomonadota</taxon>
        <taxon>Betaproteobacteria</taxon>
        <taxon>Nitrosomonadales</taxon>
        <taxon>Nitrosomonadaceae</taxon>
        <taxon>Nitrosospira</taxon>
    </lineage>
</organism>
<dbReference type="PANTHER" id="PTHR10584">
    <property type="entry name" value="SUGAR KINASE"/>
    <property type="match status" value="1"/>
</dbReference>
<dbReference type="PROSITE" id="PS00583">
    <property type="entry name" value="PFKB_KINASES_1"/>
    <property type="match status" value="1"/>
</dbReference>
<dbReference type="EMBL" id="FNKY01000001">
    <property type="protein sequence ID" value="SDQ31833.1"/>
    <property type="molecule type" value="Genomic_DNA"/>
</dbReference>
<dbReference type="Pfam" id="PF00294">
    <property type="entry name" value="PfkB"/>
    <property type="match status" value="1"/>
</dbReference>
<dbReference type="RefSeq" id="WP_074630516.1">
    <property type="nucleotide sequence ID" value="NZ_FNKY01000001.1"/>
</dbReference>
<keyword evidence="5" id="KW-1185">Reference proteome</keyword>
<dbReference type="InterPro" id="IPR011611">
    <property type="entry name" value="PfkB_dom"/>
</dbReference>
<evidence type="ECO:0000313" key="5">
    <source>
        <dbReference type="Proteomes" id="UP000183471"/>
    </source>
</evidence>
<gene>
    <name evidence="4" type="ORF">SAMN05216402_0349</name>
</gene>
<dbReference type="InterPro" id="IPR002173">
    <property type="entry name" value="Carboh/pur_kinase_PfkB_CS"/>
</dbReference>
<keyword evidence="2 4" id="KW-0418">Kinase</keyword>
<proteinExistence type="predicted"/>
<evidence type="ECO:0000256" key="1">
    <source>
        <dbReference type="ARBA" id="ARBA00022679"/>
    </source>
</evidence>
<feature type="domain" description="Carbohydrate kinase PfkB" evidence="3">
    <location>
        <begin position="34"/>
        <end position="290"/>
    </location>
</feature>
<protein>
    <submittedName>
        <fullName evidence="4">Adenosine kinase</fullName>
    </submittedName>
</protein>
<comment type="caution">
    <text evidence="4">The sequence shown here is derived from an EMBL/GenBank/DDBJ whole genome shotgun (WGS) entry which is preliminary data.</text>
</comment>